<keyword evidence="1" id="KW-0812">Transmembrane</keyword>
<keyword evidence="1" id="KW-0472">Membrane</keyword>
<accession>A0A9W7B0A4</accession>
<feature type="transmembrane region" description="Helical" evidence="1">
    <location>
        <begin position="103"/>
        <end position="122"/>
    </location>
</feature>
<organism evidence="2 3">
    <name type="scientific">Triparma verrucosa</name>
    <dbReference type="NCBI Taxonomy" id="1606542"/>
    <lineage>
        <taxon>Eukaryota</taxon>
        <taxon>Sar</taxon>
        <taxon>Stramenopiles</taxon>
        <taxon>Ochrophyta</taxon>
        <taxon>Bolidophyceae</taxon>
        <taxon>Parmales</taxon>
        <taxon>Triparmaceae</taxon>
        <taxon>Triparma</taxon>
    </lineage>
</organism>
<keyword evidence="3" id="KW-1185">Reference proteome</keyword>
<dbReference type="EMBL" id="BRXX01000011">
    <property type="protein sequence ID" value="GMH82086.1"/>
    <property type="molecule type" value="Genomic_DNA"/>
</dbReference>
<proteinExistence type="predicted"/>
<feature type="transmembrane region" description="Helical" evidence="1">
    <location>
        <begin position="134"/>
        <end position="155"/>
    </location>
</feature>
<dbReference type="AlphaFoldDB" id="A0A9W7B0A4"/>
<gene>
    <name evidence="2" type="ORF">TrVE_jg12972</name>
</gene>
<evidence type="ECO:0000313" key="3">
    <source>
        <dbReference type="Proteomes" id="UP001165160"/>
    </source>
</evidence>
<evidence type="ECO:0000313" key="2">
    <source>
        <dbReference type="EMBL" id="GMH82086.1"/>
    </source>
</evidence>
<name>A0A9W7B0A4_9STRA</name>
<keyword evidence="1" id="KW-1133">Transmembrane helix</keyword>
<evidence type="ECO:0000256" key="1">
    <source>
        <dbReference type="SAM" id="Phobius"/>
    </source>
</evidence>
<feature type="transmembrane region" description="Helical" evidence="1">
    <location>
        <begin position="231"/>
        <end position="251"/>
    </location>
</feature>
<feature type="transmembrane region" description="Helical" evidence="1">
    <location>
        <begin position="271"/>
        <end position="290"/>
    </location>
</feature>
<dbReference type="Proteomes" id="UP001165160">
    <property type="component" value="Unassembled WGS sequence"/>
</dbReference>
<feature type="transmembrane region" description="Helical" evidence="1">
    <location>
        <begin position="190"/>
        <end position="210"/>
    </location>
</feature>
<sequence>MNVHMNPPNPEMRHLALLEDSYNHDDSDGPPDSPAHSPVMPPSVDQRLLFLDLRYLGPPAYWTRFFGNQGNFRSFSEKLFITLCSLLPGIYYFTKAYLMSSRFLFYCACAFTLVCPLFVIGSTKLYSKLSPNRLGAAVTAIFKSLPGLLGSMLYISTSSLRCVINTPSSQSELGDLGFFLQCGNPSRPTYYITAFMLAGWAFTYVVPPMLSSGKSLTWNAVMNLKVGKVEGLILALFCLISAQSLALYALTNNAGEEASDYLERFMMVMDYSCASLFMVTTYEYVIKAFFCKIQRQQSRPGSPDANTFTPML</sequence>
<comment type="caution">
    <text evidence="2">The sequence shown here is derived from an EMBL/GenBank/DDBJ whole genome shotgun (WGS) entry which is preliminary data.</text>
</comment>
<protein>
    <submittedName>
        <fullName evidence="2">Uncharacterized protein</fullName>
    </submittedName>
</protein>
<reference evidence="3" key="1">
    <citation type="journal article" date="2023" name="Commun. Biol.">
        <title>Genome analysis of Parmales, the sister group of diatoms, reveals the evolutionary specialization of diatoms from phago-mixotrophs to photoautotrophs.</title>
        <authorList>
            <person name="Ban H."/>
            <person name="Sato S."/>
            <person name="Yoshikawa S."/>
            <person name="Yamada K."/>
            <person name="Nakamura Y."/>
            <person name="Ichinomiya M."/>
            <person name="Sato N."/>
            <person name="Blanc-Mathieu R."/>
            <person name="Endo H."/>
            <person name="Kuwata A."/>
            <person name="Ogata H."/>
        </authorList>
    </citation>
    <scope>NUCLEOTIDE SEQUENCE [LARGE SCALE GENOMIC DNA]</scope>
    <source>
        <strain evidence="3">NIES 3699</strain>
    </source>
</reference>